<organism evidence="1">
    <name type="scientific">marine sediment metagenome</name>
    <dbReference type="NCBI Taxonomy" id="412755"/>
    <lineage>
        <taxon>unclassified sequences</taxon>
        <taxon>metagenomes</taxon>
        <taxon>ecological metagenomes</taxon>
    </lineage>
</organism>
<feature type="non-terminal residue" evidence="1">
    <location>
        <position position="823"/>
    </location>
</feature>
<name>A0A0F9G0D7_9ZZZZ</name>
<dbReference type="AlphaFoldDB" id="A0A0F9G0D7"/>
<protein>
    <submittedName>
        <fullName evidence="1">Uncharacterized protein</fullName>
    </submittedName>
</protein>
<accession>A0A0F9G0D7</accession>
<proteinExistence type="predicted"/>
<dbReference type="EMBL" id="LAZR01019569">
    <property type="protein sequence ID" value="KKL92058.1"/>
    <property type="molecule type" value="Genomic_DNA"/>
</dbReference>
<comment type="caution">
    <text evidence="1">The sequence shown here is derived from an EMBL/GenBank/DDBJ whole genome shotgun (WGS) entry which is preliminary data.</text>
</comment>
<reference evidence="1" key="1">
    <citation type="journal article" date="2015" name="Nature">
        <title>Complex archaea that bridge the gap between prokaryotes and eukaryotes.</title>
        <authorList>
            <person name="Spang A."/>
            <person name="Saw J.H."/>
            <person name="Jorgensen S.L."/>
            <person name="Zaremba-Niedzwiedzka K."/>
            <person name="Martijn J."/>
            <person name="Lind A.E."/>
            <person name="van Eijk R."/>
            <person name="Schleper C."/>
            <person name="Guy L."/>
            <person name="Ettema T.J."/>
        </authorList>
    </citation>
    <scope>NUCLEOTIDE SEQUENCE</scope>
</reference>
<gene>
    <name evidence="1" type="ORF">LCGC14_1888490</name>
</gene>
<evidence type="ECO:0000313" key="1">
    <source>
        <dbReference type="EMBL" id="KKL92058.1"/>
    </source>
</evidence>
<sequence length="823" mass="93395">SLADIVFKVNMSVDVTNFDTWSFRPNLKVYDYINDKWLSYEGMIKAYNYYDDKIVWDGIEASTEEDEFDGLQTSHDPNYYFQHTDSNDVTDNVTIIFKLSNDKYDFSDLVQFWGEDALITLAGLVYIIPGNFSSGWDVSSYENNFDTKGRMSISSTLSDIYSYARAFRKTDVIKKNVKLSNEVANEFDKPQNLAQPWINLTEQLSSIKMQDIARIVDVFGIKNSPKIVSVLTDPTPENPIGLDFWRFNRTEGLLYLPLEAILNYDKFNFTMDLWTNFTQDGSNWNKFYPDASFNNITIIENVVRQTGPDTFEYFTKNFEVDSSYYVDEPYFVYYDEVDGSIEYIEFTDNQNIEQYDSIRGVVHYIDNYQSSTFEGKTNFLKYNTLKFPFALGNLDDSIFLGLNLILNVSVGFVGKESITNIMLSESNYDINLDLYKRESGQSDQPIGTIHLEDQTEIFSRFETYNLKIDLKRSGIPLESLFECFETGKELIINITARFNGVHQGKRLGGKFALEVLSAAMDADLVSERPSIDMVELEPSQQGIQYINMTQDFLHNPAYADIVALYGYKDGQLTSINPNDYTYGNLKSLSSYSLSRQAGSHAGDLSFITETDSTYLTLTSDLNYGLDYLIGGQFVPRQPTDFTFEKGSSNFAGDFNLNDNIYSAFTADDSYHSFDPDPQSSQTPQYISSISITYGSVNPSYNDLTVTYTDDSDFYQVDSQYKGTPIFSDLVVFSFNFNPGLSGDYFISYKIVTSQGISGTLRINGQIYHSGTTLEVNSNLVEGLTSISYSALSEGPLDYDVKIYYFKIVKANSDFAISKGTSDG</sequence>
<feature type="non-terminal residue" evidence="1">
    <location>
        <position position="1"/>
    </location>
</feature>